<reference evidence="1" key="1">
    <citation type="journal article" date="2014" name="Front. Microbiol.">
        <title>High frequency of phylogenetically diverse reductive dehalogenase-homologous genes in deep subseafloor sedimentary metagenomes.</title>
        <authorList>
            <person name="Kawai M."/>
            <person name="Futagami T."/>
            <person name="Toyoda A."/>
            <person name="Takaki Y."/>
            <person name="Nishi S."/>
            <person name="Hori S."/>
            <person name="Arai W."/>
            <person name="Tsubouchi T."/>
            <person name="Morono Y."/>
            <person name="Uchiyama I."/>
            <person name="Ito T."/>
            <person name="Fujiyama A."/>
            <person name="Inagaki F."/>
            <person name="Takami H."/>
        </authorList>
    </citation>
    <scope>NUCLEOTIDE SEQUENCE</scope>
    <source>
        <strain evidence="1">Expedition CK06-06</strain>
    </source>
</reference>
<name>X1UKW1_9ZZZZ</name>
<protein>
    <submittedName>
        <fullName evidence="1">Uncharacterized protein</fullName>
    </submittedName>
</protein>
<dbReference type="AlphaFoldDB" id="X1UKW1"/>
<evidence type="ECO:0000313" key="1">
    <source>
        <dbReference type="EMBL" id="GAJ00516.1"/>
    </source>
</evidence>
<comment type="caution">
    <text evidence="1">The sequence shown here is derived from an EMBL/GenBank/DDBJ whole genome shotgun (WGS) entry which is preliminary data.</text>
</comment>
<proteinExistence type="predicted"/>
<sequence>MNSIEILGRIITNAYYDFQQVRIASMNRVRDIIRKRAEGIEFNEVEEKKEKKTFSKKYTDKELLAKLNKLLNEGGMCSEEHNYIMKCWEIMKDSKKLEKKHKDIMEDYISDNPIYNEFLRLLNPLNYRYIYSYIPFLF</sequence>
<gene>
    <name evidence="1" type="ORF">S12H4_33712</name>
</gene>
<accession>X1UKW1</accession>
<dbReference type="EMBL" id="BARW01019895">
    <property type="protein sequence ID" value="GAJ00516.1"/>
    <property type="molecule type" value="Genomic_DNA"/>
</dbReference>
<organism evidence="1">
    <name type="scientific">marine sediment metagenome</name>
    <dbReference type="NCBI Taxonomy" id="412755"/>
    <lineage>
        <taxon>unclassified sequences</taxon>
        <taxon>metagenomes</taxon>
        <taxon>ecological metagenomes</taxon>
    </lineage>
</organism>